<evidence type="ECO:0000256" key="17">
    <source>
        <dbReference type="ARBA" id="ARBA00023180"/>
    </source>
</evidence>
<evidence type="ECO:0000256" key="3">
    <source>
        <dbReference type="ARBA" id="ARBA00010217"/>
    </source>
</evidence>
<dbReference type="Proteomes" id="UP000515121">
    <property type="component" value="Unplaced"/>
</dbReference>
<evidence type="ECO:0000313" key="26">
    <source>
        <dbReference type="Proteomes" id="UP000515121"/>
    </source>
</evidence>
<keyword evidence="14 23" id="KW-1133">Transmembrane helix</keyword>
<keyword evidence="13 21" id="KW-0067">ATP-binding</keyword>
<evidence type="ECO:0000256" key="22">
    <source>
        <dbReference type="SAM" id="MobiDB-lite"/>
    </source>
</evidence>
<dbReference type="PROSITE" id="PS00108">
    <property type="entry name" value="PROTEIN_KINASE_ST"/>
    <property type="match status" value="1"/>
</dbReference>
<evidence type="ECO:0000256" key="21">
    <source>
        <dbReference type="PROSITE-ProRule" id="PRU10141"/>
    </source>
</evidence>
<keyword evidence="5" id="KW-0723">Serine/threonine-protein kinase</keyword>
<evidence type="ECO:0000256" key="7">
    <source>
        <dbReference type="ARBA" id="ARBA00022692"/>
    </source>
</evidence>
<dbReference type="InterPro" id="IPR013320">
    <property type="entry name" value="ConA-like_dom_sf"/>
</dbReference>
<evidence type="ECO:0000256" key="5">
    <source>
        <dbReference type="ARBA" id="ARBA00022527"/>
    </source>
</evidence>
<keyword evidence="9" id="KW-0430">Lectin</keyword>
<dbReference type="RefSeq" id="XP_022773899.1">
    <property type="nucleotide sequence ID" value="XM_022918164.1"/>
</dbReference>
<dbReference type="SUPFAM" id="SSF49899">
    <property type="entry name" value="Concanavalin A-like lectins/glucanases"/>
    <property type="match status" value="1"/>
</dbReference>
<evidence type="ECO:0000256" key="6">
    <source>
        <dbReference type="ARBA" id="ARBA00022679"/>
    </source>
</evidence>
<dbReference type="GO" id="GO:0030246">
    <property type="term" value="F:carbohydrate binding"/>
    <property type="evidence" value="ECO:0007669"/>
    <property type="project" value="UniProtKB-KW"/>
</dbReference>
<evidence type="ECO:0000256" key="13">
    <source>
        <dbReference type="ARBA" id="ARBA00022840"/>
    </source>
</evidence>
<dbReference type="PROSITE" id="PS50011">
    <property type="entry name" value="PROTEIN_KINASE_DOM"/>
    <property type="match status" value="1"/>
</dbReference>
<keyword evidence="26" id="KW-1185">Reference proteome</keyword>
<keyword evidence="10 21" id="KW-0547">Nucleotide-binding</keyword>
<feature type="region of interest" description="Disordered" evidence="22">
    <location>
        <begin position="630"/>
        <end position="651"/>
    </location>
</feature>
<evidence type="ECO:0000256" key="8">
    <source>
        <dbReference type="ARBA" id="ARBA00022729"/>
    </source>
</evidence>
<dbReference type="Pfam" id="PF00139">
    <property type="entry name" value="Lectin_legB"/>
    <property type="match status" value="1"/>
</dbReference>
<evidence type="ECO:0000256" key="24">
    <source>
        <dbReference type="SAM" id="SignalP"/>
    </source>
</evidence>
<evidence type="ECO:0000259" key="25">
    <source>
        <dbReference type="PROSITE" id="PS50011"/>
    </source>
</evidence>
<dbReference type="FunFam" id="2.60.120.200:FF:000103">
    <property type="entry name" value="L-type lectin-domain containing receptor kinase IX.1"/>
    <property type="match status" value="1"/>
</dbReference>
<keyword evidence="12" id="KW-0611">Plant defense</keyword>
<evidence type="ECO:0000256" key="1">
    <source>
        <dbReference type="ARBA" id="ARBA00004251"/>
    </source>
</evidence>
<dbReference type="InterPro" id="IPR011009">
    <property type="entry name" value="Kinase-like_dom_sf"/>
</dbReference>
<dbReference type="InterPro" id="IPR017441">
    <property type="entry name" value="Protein_kinase_ATP_BS"/>
</dbReference>
<feature type="domain" description="Protein kinase" evidence="25">
    <location>
        <begin position="341"/>
        <end position="619"/>
    </location>
</feature>
<dbReference type="GO" id="GO:0005524">
    <property type="term" value="F:ATP binding"/>
    <property type="evidence" value="ECO:0007669"/>
    <property type="project" value="UniProtKB-UniRule"/>
</dbReference>
<dbReference type="SUPFAM" id="SSF56112">
    <property type="entry name" value="Protein kinase-like (PK-like)"/>
    <property type="match status" value="1"/>
</dbReference>
<evidence type="ECO:0000256" key="20">
    <source>
        <dbReference type="ARBA" id="ARBA00063357"/>
    </source>
</evidence>
<dbReference type="CDD" id="cd14066">
    <property type="entry name" value="STKc_IRAK"/>
    <property type="match status" value="1"/>
</dbReference>
<evidence type="ECO:0000256" key="23">
    <source>
        <dbReference type="SAM" id="Phobius"/>
    </source>
</evidence>
<dbReference type="InterPro" id="IPR050528">
    <property type="entry name" value="L-type_Lectin-RKs"/>
</dbReference>
<dbReference type="FunFam" id="3.30.200.20:FF:000168">
    <property type="entry name" value="L-type lectin-domain containing receptor kinase IX.1"/>
    <property type="match status" value="1"/>
</dbReference>
<dbReference type="PROSITE" id="PS00107">
    <property type="entry name" value="PROTEIN_KINASE_ATP"/>
    <property type="match status" value="1"/>
</dbReference>
<dbReference type="CDD" id="cd06899">
    <property type="entry name" value="lectin_legume_LecRK_Arcelin_ConA"/>
    <property type="match status" value="1"/>
</dbReference>
<dbReference type="AlphaFoldDB" id="A0A6P6B9J3"/>
<dbReference type="GO" id="GO:0002229">
    <property type="term" value="P:defense response to oomycetes"/>
    <property type="evidence" value="ECO:0007669"/>
    <property type="project" value="UniProtKB-ARBA"/>
</dbReference>
<protein>
    <submittedName>
        <fullName evidence="27">L-type lectin-domain containing receptor kinase IX.1-like</fullName>
    </submittedName>
</protein>
<feature type="chain" id="PRO_5028294941" evidence="24">
    <location>
        <begin position="27"/>
        <end position="651"/>
    </location>
</feature>
<evidence type="ECO:0000256" key="2">
    <source>
        <dbReference type="ARBA" id="ARBA00008536"/>
    </source>
</evidence>
<name>A0A6P6B9J3_DURZI</name>
<evidence type="ECO:0000256" key="16">
    <source>
        <dbReference type="ARBA" id="ARBA00023170"/>
    </source>
</evidence>
<comment type="subcellular location">
    <subcellularLocation>
        <location evidence="1">Cell membrane</location>
        <topology evidence="1">Single-pass type I membrane protein</topology>
    </subcellularLocation>
</comment>
<organism evidence="26 27">
    <name type="scientific">Durio zibethinus</name>
    <name type="common">Durian</name>
    <dbReference type="NCBI Taxonomy" id="66656"/>
    <lineage>
        <taxon>Eukaryota</taxon>
        <taxon>Viridiplantae</taxon>
        <taxon>Streptophyta</taxon>
        <taxon>Embryophyta</taxon>
        <taxon>Tracheophyta</taxon>
        <taxon>Spermatophyta</taxon>
        <taxon>Magnoliopsida</taxon>
        <taxon>eudicotyledons</taxon>
        <taxon>Gunneridae</taxon>
        <taxon>Pentapetalae</taxon>
        <taxon>rosids</taxon>
        <taxon>malvids</taxon>
        <taxon>Malvales</taxon>
        <taxon>Malvaceae</taxon>
        <taxon>Helicteroideae</taxon>
        <taxon>Durio</taxon>
    </lineage>
</organism>
<keyword evidence="11" id="KW-0418">Kinase</keyword>
<evidence type="ECO:0000256" key="12">
    <source>
        <dbReference type="ARBA" id="ARBA00022821"/>
    </source>
</evidence>
<gene>
    <name evidence="27" type="primary">LOC111316154</name>
</gene>
<proteinExistence type="inferred from homology"/>
<dbReference type="FunFam" id="1.10.510.10:FF:000240">
    <property type="entry name" value="Lectin-domain containing receptor kinase A4.3"/>
    <property type="match status" value="1"/>
</dbReference>
<accession>A0A6P6B9J3</accession>
<comment type="function">
    <text evidence="19">Promotes hydrogen peroxide H(2)O(2) production and cell death.</text>
</comment>
<dbReference type="SMART" id="SM00220">
    <property type="entry name" value="S_TKc"/>
    <property type="match status" value="1"/>
</dbReference>
<evidence type="ECO:0000256" key="14">
    <source>
        <dbReference type="ARBA" id="ARBA00022989"/>
    </source>
</evidence>
<dbReference type="Gene3D" id="1.10.510.10">
    <property type="entry name" value="Transferase(Phosphotransferase) domain 1"/>
    <property type="match status" value="1"/>
</dbReference>
<dbReference type="GO" id="GO:0009626">
    <property type="term" value="P:plant-type hypersensitive response"/>
    <property type="evidence" value="ECO:0007669"/>
    <property type="project" value="UniProtKB-ARBA"/>
</dbReference>
<dbReference type="GO" id="GO:0005886">
    <property type="term" value="C:plasma membrane"/>
    <property type="evidence" value="ECO:0007669"/>
    <property type="project" value="UniProtKB-SubCell"/>
</dbReference>
<evidence type="ECO:0000256" key="18">
    <source>
        <dbReference type="ARBA" id="ARBA00058054"/>
    </source>
</evidence>
<evidence type="ECO:0000313" key="27">
    <source>
        <dbReference type="RefSeq" id="XP_022773899.1"/>
    </source>
</evidence>
<keyword evidence="8 24" id="KW-0732">Signal</keyword>
<evidence type="ECO:0000256" key="19">
    <source>
        <dbReference type="ARBA" id="ARBA00058818"/>
    </source>
</evidence>
<evidence type="ECO:0000256" key="11">
    <source>
        <dbReference type="ARBA" id="ARBA00022777"/>
    </source>
</evidence>
<comment type="similarity">
    <text evidence="3">In the C-terminal section; belongs to the protein kinase superfamily. Ser/Thr protein kinase family.</text>
</comment>
<keyword evidence="6" id="KW-0808">Transferase</keyword>
<keyword evidence="7 23" id="KW-0812">Transmembrane</keyword>
<feature type="binding site" evidence="21">
    <location>
        <position position="371"/>
    </location>
    <ligand>
        <name>ATP</name>
        <dbReference type="ChEBI" id="CHEBI:30616"/>
    </ligand>
</feature>
<keyword evidence="15 23" id="KW-0472">Membrane</keyword>
<keyword evidence="16" id="KW-0675">Receptor</keyword>
<dbReference type="GeneID" id="111316154"/>
<comment type="subunit">
    <text evidence="20">Interacts with ABCG40.</text>
</comment>
<feature type="transmembrane region" description="Helical" evidence="23">
    <location>
        <begin position="275"/>
        <end position="298"/>
    </location>
</feature>
<dbReference type="KEGG" id="dzi:111316154"/>
<dbReference type="GO" id="GO:0004674">
    <property type="term" value="F:protein serine/threonine kinase activity"/>
    <property type="evidence" value="ECO:0007669"/>
    <property type="project" value="UniProtKB-KW"/>
</dbReference>
<dbReference type="PANTHER" id="PTHR27007">
    <property type="match status" value="1"/>
</dbReference>
<comment type="function">
    <text evidence="18">Involved in resistance response to the pathogenic oomycetes Phytophthora infestans and Phytophthora capsici.</text>
</comment>
<evidence type="ECO:0000256" key="9">
    <source>
        <dbReference type="ARBA" id="ARBA00022734"/>
    </source>
</evidence>
<feature type="signal peptide" evidence="24">
    <location>
        <begin position="1"/>
        <end position="26"/>
    </location>
</feature>
<evidence type="ECO:0000256" key="15">
    <source>
        <dbReference type="ARBA" id="ARBA00023136"/>
    </source>
</evidence>
<dbReference type="InterPro" id="IPR000719">
    <property type="entry name" value="Prot_kinase_dom"/>
</dbReference>
<dbReference type="InterPro" id="IPR008271">
    <property type="entry name" value="Ser/Thr_kinase_AS"/>
</dbReference>
<dbReference type="Gene3D" id="2.60.120.200">
    <property type="match status" value="1"/>
</dbReference>
<keyword evidence="4" id="KW-1003">Cell membrane</keyword>
<evidence type="ECO:0000256" key="10">
    <source>
        <dbReference type="ARBA" id="ARBA00022741"/>
    </source>
</evidence>
<evidence type="ECO:0000256" key="4">
    <source>
        <dbReference type="ARBA" id="ARBA00022475"/>
    </source>
</evidence>
<comment type="similarity">
    <text evidence="2">In the N-terminal section; belongs to the leguminous lectin family.</text>
</comment>
<reference evidence="27" key="1">
    <citation type="submission" date="2025-08" db="UniProtKB">
        <authorList>
            <consortium name="RefSeq"/>
        </authorList>
    </citation>
    <scope>IDENTIFICATION</scope>
    <source>
        <tissue evidence="27">Fruit stalk</tissue>
    </source>
</reference>
<dbReference type="OrthoDB" id="4062651at2759"/>
<dbReference type="Gene3D" id="3.30.200.20">
    <property type="entry name" value="Phosphorylase Kinase, domain 1"/>
    <property type="match status" value="1"/>
</dbReference>
<sequence>MANHFYCLWSLPWFLAVLFLLPFVNSIHFEIPRFDPEATNILYEGDAGPSVGAVEFNSVSYLCRVGRVSYAENVPIWDSSSNRVTDFTTHFSFIIDTLGKPSLKYAAGLAFFLAPVGFRIPPNSAGGFLGLFNTTTSDSARNQIVLVEFDTFPNPQWDPPVQHVGINTNSISSAKYTPWNFSLYDGETADAWISYNATTTNLSVTWNYKNTGVSQGNFSLYHHIDLKEILPEWVNVGISAATSHLSERHRLLSWEFSSSLEINRTKGKNTKRTKLIVVLVVLLSILMTVVSISFGLFWRWKKMKEGREERTNLTSINDDLERGAGPRRFSYADLVVATNNFSNQRKLGKGGFGAVYKGYFNDIDTAVAVKKISKGSRQGKKEYITEIKIISRLRHRNLVQLIGWCHDGGEFLLVYEFMSNGSLDYHLFGKKASINWPCRYKVARGLASALLYLHEEWEQCVVHRDIKSSNVMLDSSFNVKLGDFGLARLMDHELGPLTTELAGTFGYMAPEYIRTGRASKASDVYSFGIVALEIAAGRKSVDPIEENSQMGLVEWIWHLYGSGNLISAVDKRLNAEFDEKQMECLMIVGLWCAHPDSSLRPSIRQAIQVLDFDVALPNLPLKMPVPAYHQPVASSNPDEPLMTDSNLGVDP</sequence>
<dbReference type="InterPro" id="IPR001220">
    <property type="entry name" value="Legume_lectin_dom"/>
</dbReference>
<keyword evidence="17" id="KW-0325">Glycoprotein</keyword>
<dbReference type="Pfam" id="PF00069">
    <property type="entry name" value="Pkinase"/>
    <property type="match status" value="1"/>
</dbReference>